<gene>
    <name evidence="2" type="ORF">D9758_007739</name>
</gene>
<protein>
    <submittedName>
        <fullName evidence="2">Uncharacterized protein</fullName>
    </submittedName>
</protein>
<organism evidence="2 3">
    <name type="scientific">Tetrapyrgos nigripes</name>
    <dbReference type="NCBI Taxonomy" id="182062"/>
    <lineage>
        <taxon>Eukaryota</taxon>
        <taxon>Fungi</taxon>
        <taxon>Dikarya</taxon>
        <taxon>Basidiomycota</taxon>
        <taxon>Agaricomycotina</taxon>
        <taxon>Agaricomycetes</taxon>
        <taxon>Agaricomycetidae</taxon>
        <taxon>Agaricales</taxon>
        <taxon>Marasmiineae</taxon>
        <taxon>Marasmiaceae</taxon>
        <taxon>Tetrapyrgos</taxon>
    </lineage>
</organism>
<feature type="compositionally biased region" description="Basic and acidic residues" evidence="1">
    <location>
        <begin position="84"/>
        <end position="97"/>
    </location>
</feature>
<feature type="compositionally biased region" description="Polar residues" evidence="1">
    <location>
        <begin position="438"/>
        <end position="447"/>
    </location>
</feature>
<evidence type="ECO:0000313" key="3">
    <source>
        <dbReference type="Proteomes" id="UP000559256"/>
    </source>
</evidence>
<feature type="region of interest" description="Disordered" evidence="1">
    <location>
        <begin position="374"/>
        <end position="465"/>
    </location>
</feature>
<feature type="compositionally biased region" description="Basic and acidic residues" evidence="1">
    <location>
        <begin position="410"/>
        <end position="426"/>
    </location>
</feature>
<feature type="region of interest" description="Disordered" evidence="1">
    <location>
        <begin position="116"/>
        <end position="186"/>
    </location>
</feature>
<feature type="compositionally biased region" description="Gly residues" evidence="1">
    <location>
        <begin position="560"/>
        <end position="577"/>
    </location>
</feature>
<feature type="compositionally biased region" description="Low complexity" evidence="1">
    <location>
        <begin position="262"/>
        <end position="271"/>
    </location>
</feature>
<feature type="compositionally biased region" description="Polar residues" evidence="1">
    <location>
        <begin position="490"/>
        <end position="500"/>
    </location>
</feature>
<feature type="compositionally biased region" description="Low complexity" evidence="1">
    <location>
        <begin position="198"/>
        <end position="214"/>
    </location>
</feature>
<feature type="compositionally biased region" description="Low complexity" evidence="1">
    <location>
        <begin position="116"/>
        <end position="131"/>
    </location>
</feature>
<sequence length="577" mass="60603">MPAPAVYVVTVLGAVAAGLAFKEFIYDPHIKPRLEARRRNRRQRSLISTAPISVIFNARRSRSSSSSSSTDEDDDSLNKGHPVNNEDRNKLKDLKNMKDMGDLKKDGLFEMETLSWGTTSSSSRPSSSSTTFPDAHVGTDVATASASGIDNDMGTLRPRNRNSNTSRRNPIPMDSSFTTPVHLDEQFPPMVPTHIIASSSESGSVTPSTSGVNSINASRMNSPLPPLPLPVPELTREAEPTETPSASVTTLRSPPLQPAQLVSSSPSTTSPTPVPIPTPVPMNSTPIPASQNPWANSPPSLSLSYGYDHDHDLDIVSNPSSRAISPPISIGSIGASDAESTSSSSVVFRVDTGSEGQGGDEEDEESLDLVDVGADSRPISPFSTSSMSNSMSMSLSQISSASGNGSVENQNHEGEGDHREGDDAPPHARSPFDGPRSLGSSMVSLSEGTGPFDGEREGQLSQSYYYTPQSAHLDLDLDLGSVHDLHPASESVSASANTNTHDTHDHSDAEWVIGDAASESESESVLDISSSSADGDNDNDNRSRSGSGSGESWASVEPGTGMGAGTGTGGESTGSRR</sequence>
<feature type="region of interest" description="Disordered" evidence="1">
    <location>
        <begin position="484"/>
        <end position="577"/>
    </location>
</feature>
<reference evidence="2 3" key="1">
    <citation type="journal article" date="2020" name="ISME J.">
        <title>Uncovering the hidden diversity of litter-decomposition mechanisms in mushroom-forming fungi.</title>
        <authorList>
            <person name="Floudas D."/>
            <person name="Bentzer J."/>
            <person name="Ahren D."/>
            <person name="Johansson T."/>
            <person name="Persson P."/>
            <person name="Tunlid A."/>
        </authorList>
    </citation>
    <scope>NUCLEOTIDE SEQUENCE [LARGE SCALE GENOMIC DNA]</scope>
    <source>
        <strain evidence="2 3">CBS 291.85</strain>
    </source>
</reference>
<dbReference type="EMBL" id="JAACJM010000049">
    <property type="protein sequence ID" value="KAF5358601.1"/>
    <property type="molecule type" value="Genomic_DNA"/>
</dbReference>
<dbReference type="AlphaFoldDB" id="A0A8H5G5A3"/>
<accession>A0A8H5G5A3</accession>
<feature type="compositionally biased region" description="Low complexity" evidence="1">
    <location>
        <begin position="544"/>
        <end position="555"/>
    </location>
</feature>
<feature type="compositionally biased region" description="Polar residues" evidence="1">
    <location>
        <begin position="282"/>
        <end position="295"/>
    </location>
</feature>
<evidence type="ECO:0000313" key="2">
    <source>
        <dbReference type="EMBL" id="KAF5358601.1"/>
    </source>
</evidence>
<feature type="compositionally biased region" description="Low complexity" evidence="1">
    <location>
        <begin position="161"/>
        <end position="170"/>
    </location>
</feature>
<keyword evidence="3" id="KW-1185">Reference proteome</keyword>
<comment type="caution">
    <text evidence="2">The sequence shown here is derived from an EMBL/GenBank/DDBJ whole genome shotgun (WGS) entry which is preliminary data.</text>
</comment>
<proteinExistence type="predicted"/>
<dbReference type="Proteomes" id="UP000559256">
    <property type="component" value="Unassembled WGS sequence"/>
</dbReference>
<feature type="compositionally biased region" description="Low complexity" evidence="1">
    <location>
        <begin position="380"/>
        <end position="402"/>
    </location>
</feature>
<feature type="compositionally biased region" description="Low complexity" evidence="1">
    <location>
        <begin position="525"/>
        <end position="534"/>
    </location>
</feature>
<feature type="compositionally biased region" description="Polar residues" evidence="1">
    <location>
        <begin position="242"/>
        <end position="252"/>
    </location>
</feature>
<feature type="region of interest" description="Disordered" evidence="1">
    <location>
        <begin position="58"/>
        <end position="97"/>
    </location>
</feature>
<feature type="region of interest" description="Disordered" evidence="1">
    <location>
        <begin position="198"/>
        <end position="295"/>
    </location>
</feature>
<name>A0A8H5G5A3_9AGAR</name>
<evidence type="ECO:0000256" key="1">
    <source>
        <dbReference type="SAM" id="MobiDB-lite"/>
    </source>
</evidence>